<dbReference type="OrthoDB" id="9811665at2"/>
<keyword evidence="5" id="KW-1185">Reference proteome</keyword>
<feature type="coiled-coil region" evidence="1">
    <location>
        <begin position="234"/>
        <end position="295"/>
    </location>
</feature>
<sequence length="440" mass="50033">MTKGRTFNPPPGWPKPPKGWTPPKDWKPDPNWPAKPEGWELWISDAGDTPQAAPAVEVDSDPTDPEAPPNELFALKAEVAMLRAQLADSSTAAAETISLNDQKILQDIGIYRYHHPLENAAGYRAELERIEVEITKVVREQKAIEVSSIFTFENSLAAGRKLSNDLGKLMLRAYNAECDSCIRSLRTGNPGVAKKRLEASRKAIAKLGKIMEMQISARYHDLRIQEIELTADWLMKKQEEKEAEKENRARIREEKRIEKEFAEERERLAKEKHHLENAIEALREKGERNPDLEANLLALEDAIKQNEFRLANIRSGYVYVISNQGAFGANVVKIGLTRRLEPNDRISELSGASVPFRFDVHALFFSEDAVSLENELHTHFRERALNAVNARKEFFFATPAEVRDVLMDKVGSLLEFSEVGESLEYHQSRKYWPHRSGELN</sequence>
<dbReference type="InterPro" id="IPR025280">
    <property type="entry name" value="SNIPE"/>
</dbReference>
<name>A0A2T5V9Z3_9HYPH</name>
<dbReference type="AlphaFoldDB" id="A0A2T5V9Z3"/>
<dbReference type="EMBL" id="QAYG01000004">
    <property type="protein sequence ID" value="PTW60579.1"/>
    <property type="molecule type" value="Genomic_DNA"/>
</dbReference>
<comment type="caution">
    <text evidence="4">The sequence shown here is derived from an EMBL/GenBank/DDBJ whole genome shotgun (WGS) entry which is preliminary data.</text>
</comment>
<dbReference type="InterPro" id="IPR018306">
    <property type="entry name" value="Phage_T5_Orf172_DNA-bd"/>
</dbReference>
<dbReference type="Pfam" id="PF13455">
    <property type="entry name" value="MUG113"/>
    <property type="match status" value="1"/>
</dbReference>
<proteinExistence type="predicted"/>
<evidence type="ECO:0000256" key="1">
    <source>
        <dbReference type="SAM" id="Coils"/>
    </source>
</evidence>
<evidence type="ECO:0000313" key="4">
    <source>
        <dbReference type="EMBL" id="PTW60579.1"/>
    </source>
</evidence>
<accession>A0A2T5V9Z3</accession>
<evidence type="ECO:0000313" key="5">
    <source>
        <dbReference type="Proteomes" id="UP000244081"/>
    </source>
</evidence>
<gene>
    <name evidence="4" type="ORF">C8N35_104204</name>
</gene>
<protein>
    <submittedName>
        <fullName evidence="4">T5orf172 domain-containing protein</fullName>
    </submittedName>
</protein>
<organism evidence="4 5">
    <name type="scientific">Breoghania corrubedonensis</name>
    <dbReference type="NCBI Taxonomy" id="665038"/>
    <lineage>
        <taxon>Bacteria</taxon>
        <taxon>Pseudomonadati</taxon>
        <taxon>Pseudomonadota</taxon>
        <taxon>Alphaproteobacteria</taxon>
        <taxon>Hyphomicrobiales</taxon>
        <taxon>Stappiaceae</taxon>
        <taxon>Breoghania</taxon>
    </lineage>
</organism>
<keyword evidence="1" id="KW-0175">Coiled coil</keyword>
<reference evidence="4 5" key="1">
    <citation type="submission" date="2018-04" db="EMBL/GenBank/DDBJ databases">
        <title>Genomic Encyclopedia of Archaeal and Bacterial Type Strains, Phase II (KMG-II): from individual species to whole genera.</title>
        <authorList>
            <person name="Goeker M."/>
        </authorList>
    </citation>
    <scope>NUCLEOTIDE SEQUENCE [LARGE SCALE GENOMIC DNA]</scope>
    <source>
        <strain evidence="4 5">DSM 23382</strain>
    </source>
</reference>
<evidence type="ECO:0000256" key="2">
    <source>
        <dbReference type="SAM" id="MobiDB-lite"/>
    </source>
</evidence>
<feature type="region of interest" description="Disordered" evidence="2">
    <location>
        <begin position="1"/>
        <end position="68"/>
    </location>
</feature>
<feature type="domain" description="Bacteriophage T5 Orf172 DNA-binding" evidence="3">
    <location>
        <begin position="326"/>
        <end position="409"/>
    </location>
</feature>
<dbReference type="Proteomes" id="UP000244081">
    <property type="component" value="Unassembled WGS sequence"/>
</dbReference>
<dbReference type="RefSeq" id="WP_107990182.1">
    <property type="nucleotide sequence ID" value="NZ_QAYG01000004.1"/>
</dbReference>
<dbReference type="Pfam" id="PF13250">
    <property type="entry name" value="SNIPE"/>
    <property type="match status" value="1"/>
</dbReference>
<dbReference type="SMART" id="SM00974">
    <property type="entry name" value="T5orf172"/>
    <property type="match status" value="1"/>
</dbReference>
<feature type="compositionally biased region" description="Pro residues" evidence="2">
    <location>
        <begin position="8"/>
        <end position="20"/>
    </location>
</feature>
<evidence type="ECO:0000259" key="3">
    <source>
        <dbReference type="SMART" id="SM00974"/>
    </source>
</evidence>